<keyword evidence="1" id="KW-0472">Membrane</keyword>
<keyword evidence="1" id="KW-0812">Transmembrane</keyword>
<sequence length="261" mass="29097">MLKEDDMLKLLKYEIRKNIAPLLIFFLALAFLEGYFLICYNNRDFEAIELAIVLLVLATAISYFIVFALAISSYSKELKNKTIYLVFMTPNSTISIILSKLIHAILTAFVVALVFAAIGFWDIKLYASLFDTASFSALDILDIVLASLDTNLSTFILSIVFTIISVVIVFLTYVVMGYLSITISATILSNSKARGFVSVALFIIFVIIYALIVNHLPKLATSPENIGEYLFSIAPQIILSIISVILMIWANAYLLDKKISL</sequence>
<reference evidence="3" key="1">
    <citation type="submission" date="2016-10" db="EMBL/GenBank/DDBJ databases">
        <authorList>
            <person name="Varghese N."/>
            <person name="Submissions S."/>
        </authorList>
    </citation>
    <scope>NUCLEOTIDE SEQUENCE [LARGE SCALE GENOMIC DNA]</scope>
    <source>
        <strain evidence="3">M83</strain>
    </source>
</reference>
<feature type="transmembrane region" description="Helical" evidence="1">
    <location>
        <begin position="233"/>
        <end position="255"/>
    </location>
</feature>
<keyword evidence="1" id="KW-1133">Transmembrane helix</keyword>
<evidence type="ECO:0000313" key="2">
    <source>
        <dbReference type="EMBL" id="SDM99705.1"/>
    </source>
</evidence>
<evidence type="ECO:0000313" key="3">
    <source>
        <dbReference type="Proteomes" id="UP000187651"/>
    </source>
</evidence>
<feature type="transmembrane region" description="Helical" evidence="1">
    <location>
        <begin position="50"/>
        <end position="71"/>
    </location>
</feature>
<feature type="transmembrane region" description="Helical" evidence="1">
    <location>
        <begin position="155"/>
        <end position="181"/>
    </location>
</feature>
<dbReference type="Proteomes" id="UP000187651">
    <property type="component" value="Unassembled WGS sequence"/>
</dbReference>
<feature type="transmembrane region" description="Helical" evidence="1">
    <location>
        <begin position="20"/>
        <end position="38"/>
    </location>
</feature>
<dbReference type="AlphaFoldDB" id="A0A1G9XU53"/>
<organism evidence="2 3">
    <name type="scientific">Lachnospira pectinoschiza</name>
    <dbReference type="NCBI Taxonomy" id="28052"/>
    <lineage>
        <taxon>Bacteria</taxon>
        <taxon>Bacillati</taxon>
        <taxon>Bacillota</taxon>
        <taxon>Clostridia</taxon>
        <taxon>Lachnospirales</taxon>
        <taxon>Lachnospiraceae</taxon>
        <taxon>Lachnospira</taxon>
    </lineage>
</organism>
<gene>
    <name evidence="2" type="ORF">SAMN05216544_1624</name>
</gene>
<accession>A0A1G9XU53</accession>
<feature type="transmembrane region" description="Helical" evidence="1">
    <location>
        <begin position="101"/>
        <end position="121"/>
    </location>
</feature>
<proteinExistence type="predicted"/>
<protein>
    <recommendedName>
        <fullName evidence="4">ABC-2 family transporter protein</fullName>
    </recommendedName>
</protein>
<evidence type="ECO:0000256" key="1">
    <source>
        <dbReference type="SAM" id="Phobius"/>
    </source>
</evidence>
<feature type="transmembrane region" description="Helical" evidence="1">
    <location>
        <begin position="193"/>
        <end position="213"/>
    </location>
</feature>
<name>A0A1G9XU53_9FIRM</name>
<evidence type="ECO:0008006" key="4">
    <source>
        <dbReference type="Google" id="ProtNLM"/>
    </source>
</evidence>
<dbReference type="EMBL" id="FNHZ01000004">
    <property type="protein sequence ID" value="SDM99705.1"/>
    <property type="molecule type" value="Genomic_DNA"/>
</dbReference>
<keyword evidence="3" id="KW-1185">Reference proteome</keyword>